<dbReference type="GO" id="GO:0008168">
    <property type="term" value="F:methyltransferase activity"/>
    <property type="evidence" value="ECO:0007669"/>
    <property type="project" value="UniProtKB-KW"/>
</dbReference>
<protein>
    <submittedName>
        <fullName evidence="3">Methyltransferase domain-containing protein</fullName>
    </submittedName>
</protein>
<gene>
    <name evidence="4" type="ORF">GFH30_04225</name>
    <name evidence="3" type="ORF">GHJ48_07205</name>
</gene>
<feature type="domain" description="Methyltransferase" evidence="2">
    <location>
        <begin position="45"/>
        <end position="158"/>
    </location>
</feature>
<dbReference type="Gene3D" id="3.40.50.150">
    <property type="entry name" value="Vaccinia Virus protein VP39"/>
    <property type="match status" value="1"/>
</dbReference>
<dbReference type="Proteomes" id="UP000327478">
    <property type="component" value="Chromosome"/>
</dbReference>
<evidence type="ECO:0000313" key="3">
    <source>
        <dbReference type="EMBL" id="MQW92178.1"/>
    </source>
</evidence>
<dbReference type="RefSeq" id="WP_153371054.1">
    <property type="nucleotide sequence ID" value="NZ_CP045650.1"/>
</dbReference>
<dbReference type="SUPFAM" id="SSF53335">
    <property type="entry name" value="S-adenosyl-L-methionine-dependent methyltransferases"/>
    <property type="match status" value="1"/>
</dbReference>
<dbReference type="InterPro" id="IPR029063">
    <property type="entry name" value="SAM-dependent_MTases_sf"/>
</dbReference>
<reference evidence="5 6" key="1">
    <citation type="submission" date="2019-10" db="EMBL/GenBank/DDBJ databases">
        <authorList>
            <person name="Dong K."/>
        </authorList>
    </citation>
    <scope>NUCLEOTIDE SEQUENCE [LARGE SCALE GENOMIC DNA]</scope>
    <source>
        <strain evidence="5">dk386</strain>
        <strain evidence="4">Dk386</strain>
        <strain evidence="6">dk771</strain>
        <strain evidence="3">Dk771</strain>
    </source>
</reference>
<dbReference type="EMBL" id="WITK01000010">
    <property type="protein sequence ID" value="MQW92178.1"/>
    <property type="molecule type" value="Genomic_DNA"/>
</dbReference>
<dbReference type="GO" id="GO:0032259">
    <property type="term" value="P:methylation"/>
    <property type="evidence" value="ECO:0007669"/>
    <property type="project" value="UniProtKB-KW"/>
</dbReference>
<keyword evidence="3" id="KW-0489">Methyltransferase</keyword>
<dbReference type="AlphaFoldDB" id="A0A5Q0P1K5"/>
<dbReference type="EMBL" id="CP045650">
    <property type="protein sequence ID" value="QGA10654.1"/>
    <property type="molecule type" value="Genomic_DNA"/>
</dbReference>
<sequence>MKRNQGYVTDTVFPAFFYKEMQPEWLNTITQFLGFKGVDFTAPFSYLELACGTGINLIVAAMNHPQSYFVGVDFNSQHIREAQAFAEQLELKNIAFIEADFQTFYECNQTQFDFITVHGAYSWVAPIQQQEILAITAKFLKSQGIFYLHYMCYPGSLHLQPVQKLFNLIDQHVPTASTESIQLGKALFNDLHEHGAFVDQPQMEALLNTLNNSSDYLTHELLTDHWQPLYSVDVHQQAHQLSGLTYIGSAEPTENLDSISIPNALQPMVSKVKIPELKEYLKDLARNSKQRTDIYQKHPIQLQQNEHLEVLKQMKFELVHLGANANVTKFQTPIGEMIASEKLIEKMLTAFAHEKRGFNDFIQLTEFQQNPIYLIETLFLLLSNQYIYPVKSSGNKRNQIHSDQFNQFMEVKKIALRFKENSPIPIYVS</sequence>
<dbReference type="InterPro" id="IPR025714">
    <property type="entry name" value="Methyltranfer_dom"/>
</dbReference>
<keyword evidence="5" id="KW-1185">Reference proteome</keyword>
<feature type="domain" description="Methyltransferase regulatory" evidence="1">
    <location>
        <begin position="214"/>
        <end position="295"/>
    </location>
</feature>
<evidence type="ECO:0000259" key="2">
    <source>
        <dbReference type="Pfam" id="PF13847"/>
    </source>
</evidence>
<dbReference type="Pfam" id="PF13847">
    <property type="entry name" value="Methyltransf_31"/>
    <property type="match status" value="1"/>
</dbReference>
<accession>A0A5Q0P1K5</accession>
<evidence type="ECO:0000313" key="6">
    <source>
        <dbReference type="Proteomes" id="UP000480556"/>
    </source>
</evidence>
<evidence type="ECO:0000259" key="1">
    <source>
        <dbReference type="Pfam" id="PF10119"/>
    </source>
</evidence>
<dbReference type="CDD" id="cd02440">
    <property type="entry name" value="AdoMet_MTases"/>
    <property type="match status" value="1"/>
</dbReference>
<keyword evidence="3" id="KW-0808">Transferase</keyword>
<dbReference type="InterPro" id="IPR018773">
    <property type="entry name" value="MeTrfase_reg_dom_prd"/>
</dbReference>
<proteinExistence type="predicted"/>
<dbReference type="Proteomes" id="UP000480556">
    <property type="component" value="Unassembled WGS sequence"/>
</dbReference>
<dbReference type="PANTHER" id="PTHR43861">
    <property type="entry name" value="TRANS-ACONITATE 2-METHYLTRANSFERASE-RELATED"/>
    <property type="match status" value="1"/>
</dbReference>
<organism evidence="3 6">
    <name type="scientific">Acinetobacter wanghuae</name>
    <dbReference type="NCBI Taxonomy" id="2662362"/>
    <lineage>
        <taxon>Bacteria</taxon>
        <taxon>Pseudomonadati</taxon>
        <taxon>Pseudomonadota</taxon>
        <taxon>Gammaproteobacteria</taxon>
        <taxon>Moraxellales</taxon>
        <taxon>Moraxellaceae</taxon>
        <taxon>Acinetobacter</taxon>
    </lineage>
</organism>
<evidence type="ECO:0000313" key="4">
    <source>
        <dbReference type="EMBL" id="QGA10654.1"/>
    </source>
</evidence>
<evidence type="ECO:0000313" key="5">
    <source>
        <dbReference type="Proteomes" id="UP000327478"/>
    </source>
</evidence>
<dbReference type="Pfam" id="PF10119">
    <property type="entry name" value="MethyTransf_Reg"/>
    <property type="match status" value="1"/>
</dbReference>
<name>A0A5Q0P1K5_9GAMM</name>